<evidence type="ECO:0000256" key="1">
    <source>
        <dbReference type="SAM" id="Coils"/>
    </source>
</evidence>
<feature type="region of interest" description="Disordered" evidence="2">
    <location>
        <begin position="672"/>
        <end position="697"/>
    </location>
</feature>
<evidence type="ECO:0000256" key="2">
    <source>
        <dbReference type="SAM" id="MobiDB-lite"/>
    </source>
</evidence>
<evidence type="ECO:0000313" key="4">
    <source>
        <dbReference type="EMBL" id="MET4636218.1"/>
    </source>
</evidence>
<reference evidence="4 5" key="1">
    <citation type="submission" date="2024-06" db="EMBL/GenBank/DDBJ databases">
        <title>Sorghum-associated microbial communities from plants grown in Nebraska, USA.</title>
        <authorList>
            <person name="Schachtman D."/>
        </authorList>
    </citation>
    <scope>NUCLEOTIDE SEQUENCE [LARGE SCALE GENOMIC DNA]</scope>
    <source>
        <strain evidence="4 5">3207</strain>
    </source>
</reference>
<feature type="transmembrane region" description="Helical" evidence="3">
    <location>
        <begin position="46"/>
        <end position="66"/>
    </location>
</feature>
<keyword evidence="3" id="KW-0472">Membrane</keyword>
<feature type="coiled-coil region" evidence="1">
    <location>
        <begin position="547"/>
        <end position="578"/>
    </location>
</feature>
<keyword evidence="3" id="KW-1133">Transmembrane helix</keyword>
<keyword evidence="1" id="KW-0175">Coiled coil</keyword>
<dbReference type="NCBIfam" id="TIGR02302">
    <property type="entry name" value="aProt_lowcomp"/>
    <property type="match status" value="1"/>
</dbReference>
<keyword evidence="3" id="KW-0812">Transmembrane</keyword>
<feature type="region of interest" description="Disordered" evidence="2">
    <location>
        <begin position="773"/>
        <end position="811"/>
    </location>
</feature>
<feature type="compositionally biased region" description="Low complexity" evidence="2">
    <location>
        <begin position="747"/>
        <end position="761"/>
    </location>
</feature>
<sequence>MTEPAGGTADSKRMAPDLPASLESAAHQRIATAVVRARLVLIWEAAWPRLVPILCLFALFLALSWLGVWSRLADPLRYGALALFGIGYVVLILRLARMPLPTQDEALARVARESAMEHRPATAFGDRLSQPTDDPLTQSLWRAHRLRLLEKLDHLRTGFPSPGMNARDPYALRFLLPLVLLVAFLMAGPDRLDRIADAIRPGASAVEAPPRIDAWVTPPAYTSRPPIFLTGDAARPGSLDPNVPIKVPQGSVVTLRMPTEPDLAAEATTAAGQAIAFDAAVAAKATSGTASDATPSTEHKLTLAGDSALRVERGGRPLLAWSFAVTPDAPPSIELTREPSATQSGALSLAYSLKDDYGVLSAAATISALEAPAESGARPLVAAPELPLNLPRLRMREGTGETIRDLSAHPWAGAKVKMRLTATDEAGQTGTSAVTEFTLPMRSFHNPIARAVVEQRRVLALDARTAARVAMALDAITLDPAKFKTNGSYLALRAAYHRLTGARSDAQLVETVDFLWQIALGIEDGDLSLAAQDLRAAQEALRKAIESNASDAELEKAMQDLREAMDKYLEALAQEAARNPQSANRQPMDPNTQVLRPEDLKKMMDQIENLAKTGSRDAAQQMLSQLQQMMENLEASRSQQGQEGQNGEMNQALDKLGEMIQRQQQLMDKTFKMDPDTDGSGADAQPMTPEERQKALQELREGQQNLQKMLRDLQQTMKQQGMQPDGKLGQADRSMGDAAEQLGEGAPGQAVGPQGQALQALRDGARSLADQMARQNGNGTGTRQGGPMPGQDPLGRQQQGRGTDLGSTVKVPDAIDAQRAREILDMIRKRLGDPSRPLIERDYLERLLQKY</sequence>
<dbReference type="Proteomes" id="UP001549321">
    <property type="component" value="Unassembled WGS sequence"/>
</dbReference>
<comment type="caution">
    <text evidence="4">The sequence shown here is derived from an EMBL/GenBank/DDBJ whole genome shotgun (WGS) entry which is preliminary data.</text>
</comment>
<dbReference type="Pfam" id="PF13779">
    <property type="entry name" value="DUF4175"/>
    <property type="match status" value="1"/>
</dbReference>
<protein>
    <submittedName>
        <fullName evidence="4">Uncharacterized protein (TIGR02302 family)</fullName>
    </submittedName>
</protein>
<accession>A0ABV2R521</accession>
<evidence type="ECO:0000313" key="5">
    <source>
        <dbReference type="Proteomes" id="UP001549321"/>
    </source>
</evidence>
<dbReference type="InterPro" id="IPR012683">
    <property type="entry name" value="CHP02302_TM"/>
</dbReference>
<organism evidence="4 5">
    <name type="scientific">Kaistia defluvii</name>
    <dbReference type="NCBI Taxonomy" id="410841"/>
    <lineage>
        <taxon>Bacteria</taxon>
        <taxon>Pseudomonadati</taxon>
        <taxon>Pseudomonadota</taxon>
        <taxon>Alphaproteobacteria</taxon>
        <taxon>Hyphomicrobiales</taxon>
        <taxon>Kaistiaceae</taxon>
        <taxon>Kaistia</taxon>
    </lineage>
</organism>
<dbReference type="EMBL" id="JBEPSM010000004">
    <property type="protein sequence ID" value="MET4636218.1"/>
    <property type="molecule type" value="Genomic_DNA"/>
</dbReference>
<feature type="transmembrane region" description="Helical" evidence="3">
    <location>
        <begin position="78"/>
        <end position="96"/>
    </location>
</feature>
<evidence type="ECO:0000256" key="3">
    <source>
        <dbReference type="SAM" id="Phobius"/>
    </source>
</evidence>
<feature type="transmembrane region" description="Helical" evidence="3">
    <location>
        <begin position="170"/>
        <end position="188"/>
    </location>
</feature>
<feature type="compositionally biased region" description="Gly residues" evidence="2">
    <location>
        <begin position="778"/>
        <end position="788"/>
    </location>
</feature>
<gene>
    <name evidence="4" type="ORF">ABIE08_004176</name>
</gene>
<name>A0ABV2R521_9HYPH</name>
<feature type="region of interest" description="Disordered" evidence="2">
    <location>
        <begin position="716"/>
        <end position="761"/>
    </location>
</feature>
<feature type="coiled-coil region" evidence="1">
    <location>
        <begin position="616"/>
        <end position="643"/>
    </location>
</feature>
<proteinExistence type="predicted"/>
<keyword evidence="5" id="KW-1185">Reference proteome</keyword>